<dbReference type="EMBL" id="FOUA01000005">
    <property type="protein sequence ID" value="SFM17005.1"/>
    <property type="molecule type" value="Genomic_DNA"/>
</dbReference>
<sequence>MSDQPESAPVIDLAEARRSRLHDIHEARLLKVRAAFEKALPLPAPPKPTRKKKARKPKKR</sequence>
<organism evidence="4 7">
    <name type="scientific">Halopseudomonas bauzanensis</name>
    <dbReference type="NCBI Taxonomy" id="653930"/>
    <lineage>
        <taxon>Bacteria</taxon>
        <taxon>Pseudomonadati</taxon>
        <taxon>Pseudomonadota</taxon>
        <taxon>Gammaproteobacteria</taxon>
        <taxon>Pseudomonadales</taxon>
        <taxon>Pseudomonadaceae</taxon>
        <taxon>Halopseudomonas</taxon>
    </lineage>
</organism>
<name>A0A031MEK7_9GAMM</name>
<evidence type="ECO:0000313" key="7">
    <source>
        <dbReference type="Proteomes" id="UP000305198"/>
    </source>
</evidence>
<evidence type="ECO:0000313" key="4">
    <source>
        <dbReference type="EMBL" id="TKA92442.1"/>
    </source>
</evidence>
<evidence type="ECO:0000313" key="2">
    <source>
        <dbReference type="EMBL" id="SES18979.1"/>
    </source>
</evidence>
<dbReference type="Proteomes" id="UP000305198">
    <property type="component" value="Unassembled WGS sequence"/>
</dbReference>
<dbReference type="RefSeq" id="WP_036990548.1">
    <property type="nucleotide sequence ID" value="NZ_FOGN01000005.1"/>
</dbReference>
<reference evidence="4 7" key="2">
    <citation type="submission" date="2019-04" db="EMBL/GenBank/DDBJ databases">
        <title>Crypto-aerobic microbial life in anoxic (sulfidic) marine sediments.</title>
        <authorList>
            <person name="Bhattacharya S."/>
            <person name="Roy C."/>
            <person name="Mondal N."/>
            <person name="Sarkar J."/>
            <person name="Mandal S."/>
            <person name="Rameez M.J."/>
            <person name="Ghosh W."/>
        </authorList>
    </citation>
    <scope>NUCLEOTIDE SEQUENCE [LARGE SCALE GENOMIC DNA]</scope>
    <source>
        <strain evidence="4 7">SBBB</strain>
    </source>
</reference>
<dbReference type="OrthoDB" id="7029289at2"/>
<protein>
    <submittedName>
        <fullName evidence="4">Uncharacterized protein</fullName>
    </submittedName>
</protein>
<evidence type="ECO:0000313" key="6">
    <source>
        <dbReference type="Proteomes" id="UP000186904"/>
    </source>
</evidence>
<evidence type="ECO:0000313" key="5">
    <source>
        <dbReference type="Proteomes" id="UP000186599"/>
    </source>
</evidence>
<feature type="compositionally biased region" description="Basic residues" evidence="1">
    <location>
        <begin position="48"/>
        <end position="60"/>
    </location>
</feature>
<gene>
    <name evidence="4" type="ORF">FA869_08645</name>
    <name evidence="3" type="ORF">SAMN04487855_2606</name>
    <name evidence="2" type="ORF">SAMN05216589_2613</name>
</gene>
<feature type="region of interest" description="Disordered" evidence="1">
    <location>
        <begin position="39"/>
        <end position="60"/>
    </location>
</feature>
<evidence type="ECO:0000313" key="3">
    <source>
        <dbReference type="EMBL" id="SFM17005.1"/>
    </source>
</evidence>
<dbReference type="AlphaFoldDB" id="A0A031MEK7"/>
<dbReference type="Proteomes" id="UP000186599">
    <property type="component" value="Unassembled WGS sequence"/>
</dbReference>
<accession>A0A031MEK7</accession>
<dbReference type="EMBL" id="SWAV01000002">
    <property type="protein sequence ID" value="TKA92442.1"/>
    <property type="molecule type" value="Genomic_DNA"/>
</dbReference>
<evidence type="ECO:0000256" key="1">
    <source>
        <dbReference type="SAM" id="MobiDB-lite"/>
    </source>
</evidence>
<dbReference type="Proteomes" id="UP000186904">
    <property type="component" value="Unassembled WGS sequence"/>
</dbReference>
<keyword evidence="5" id="KW-1185">Reference proteome</keyword>
<proteinExistence type="predicted"/>
<dbReference type="EMBL" id="FOGN01000005">
    <property type="protein sequence ID" value="SES18979.1"/>
    <property type="molecule type" value="Genomic_DNA"/>
</dbReference>
<dbReference type="STRING" id="653930.SAMN05216589_2613"/>
<reference evidence="5 6" key="1">
    <citation type="submission" date="2016-10" db="EMBL/GenBank/DDBJ databases">
        <authorList>
            <person name="de Groot N.N."/>
        </authorList>
    </citation>
    <scope>NUCLEOTIDE SEQUENCE [LARGE SCALE GENOMIC DNA]</scope>
    <source>
        <strain evidence="3 5">CGMCC 1.9095</strain>
        <strain evidence="2 6">DSM 22558</strain>
    </source>
</reference>